<dbReference type="NCBIfam" id="NF041492">
    <property type="entry name" value="MobF"/>
    <property type="match status" value="1"/>
</dbReference>
<dbReference type="Gene3D" id="3.40.50.300">
    <property type="entry name" value="P-loop containing nucleotide triphosphate hydrolases"/>
    <property type="match status" value="2"/>
</dbReference>
<dbReference type="PANTHER" id="PTHR48125:SF10">
    <property type="entry name" value="OS12G0136300 PROTEIN"/>
    <property type="match status" value="1"/>
</dbReference>
<dbReference type="InterPro" id="IPR029510">
    <property type="entry name" value="Ald_DH_CS_GLU"/>
</dbReference>
<geneLocation type="plasmid" evidence="6">
    <name>p_nc_yfy_nt001</name>
</geneLocation>
<reference evidence="5 6" key="1">
    <citation type="submission" date="2017-10" db="EMBL/GenBank/DDBJ databases">
        <title>Comparative genomics between pathogenic Norcardia.</title>
        <authorList>
            <person name="Zeng L."/>
        </authorList>
    </citation>
    <scope>NUCLEOTIDE SEQUENCE [LARGE SCALE GENOMIC DNA]</scope>
    <source>
        <strain evidence="5 6">NC_YFY_NT001</strain>
        <plasmid evidence="6">Plasmid p_nc_yfy_nt001</plasmid>
    </source>
</reference>
<keyword evidence="2" id="KW-0175">Coiled coil</keyword>
<dbReference type="Proteomes" id="UP000221961">
    <property type="component" value="Plasmid p_NC_YFY_NT001"/>
</dbReference>
<evidence type="ECO:0000259" key="4">
    <source>
        <dbReference type="SMART" id="SM00382"/>
    </source>
</evidence>
<dbReference type="InterPro" id="IPR027417">
    <property type="entry name" value="P-loop_NTPase"/>
</dbReference>
<feature type="region of interest" description="Disordered" evidence="3">
    <location>
        <begin position="1817"/>
        <end position="1857"/>
    </location>
</feature>
<dbReference type="GO" id="GO:0016491">
    <property type="term" value="F:oxidoreductase activity"/>
    <property type="evidence" value="ECO:0007669"/>
    <property type="project" value="InterPro"/>
</dbReference>
<evidence type="ECO:0000313" key="6">
    <source>
        <dbReference type="Proteomes" id="UP000221961"/>
    </source>
</evidence>
<feature type="region of interest" description="Disordered" evidence="3">
    <location>
        <begin position="2073"/>
        <end position="2131"/>
    </location>
</feature>
<protein>
    <recommendedName>
        <fullName evidence="4">AAA+ ATPase domain-containing protein</fullName>
    </recommendedName>
</protein>
<dbReference type="SUPFAM" id="SSF52540">
    <property type="entry name" value="P-loop containing nucleoside triphosphate hydrolases"/>
    <property type="match status" value="2"/>
</dbReference>
<feature type="region of interest" description="Disordered" evidence="3">
    <location>
        <begin position="1525"/>
        <end position="1544"/>
    </location>
</feature>
<evidence type="ECO:0000256" key="2">
    <source>
        <dbReference type="SAM" id="Coils"/>
    </source>
</evidence>
<feature type="coiled-coil region" evidence="2">
    <location>
        <begin position="1705"/>
        <end position="1739"/>
    </location>
</feature>
<keyword evidence="5" id="KW-0614">Plasmid</keyword>
<feature type="domain" description="AAA+ ATPase" evidence="4">
    <location>
        <begin position="677"/>
        <end position="987"/>
    </location>
</feature>
<dbReference type="SMART" id="SM00382">
    <property type="entry name" value="AAA"/>
    <property type="match status" value="1"/>
</dbReference>
<organism evidence="5 6">
    <name type="scientific">Nocardia terpenica</name>
    <dbReference type="NCBI Taxonomy" id="455432"/>
    <lineage>
        <taxon>Bacteria</taxon>
        <taxon>Bacillati</taxon>
        <taxon>Actinomycetota</taxon>
        <taxon>Actinomycetes</taxon>
        <taxon>Mycobacteriales</taxon>
        <taxon>Nocardiaceae</taxon>
        <taxon>Nocardia</taxon>
    </lineage>
</organism>
<dbReference type="KEGG" id="ntp:CRH09_39640"/>
<dbReference type="SUPFAM" id="SSF55464">
    <property type="entry name" value="Origin of replication-binding domain, RBD-like"/>
    <property type="match status" value="1"/>
</dbReference>
<feature type="active site" evidence="1">
    <location>
        <position position="445"/>
    </location>
</feature>
<dbReference type="Pfam" id="PF13604">
    <property type="entry name" value="AAA_30"/>
    <property type="match status" value="1"/>
</dbReference>
<dbReference type="Pfam" id="PF08751">
    <property type="entry name" value="TrwC"/>
    <property type="match status" value="1"/>
</dbReference>
<feature type="compositionally biased region" description="Acidic residues" evidence="3">
    <location>
        <begin position="1839"/>
        <end position="1851"/>
    </location>
</feature>
<evidence type="ECO:0000256" key="3">
    <source>
        <dbReference type="SAM" id="MobiDB-lite"/>
    </source>
</evidence>
<gene>
    <name evidence="5" type="ORF">CRH09_39640</name>
</gene>
<name>A0A291RYT9_9NOCA</name>
<dbReference type="CDD" id="cd18809">
    <property type="entry name" value="SF1_C_RecD"/>
    <property type="match status" value="1"/>
</dbReference>
<dbReference type="PANTHER" id="PTHR48125">
    <property type="entry name" value="LP07818P1"/>
    <property type="match status" value="1"/>
</dbReference>
<sequence length="2131" mass="231920">MIVMTIHALHGGDGYEYLTRQVATADRERARGQGLTDYYNEHGTPPGRWAGRGAELMGVSGAVTEGQMRALYGEGLHPDADKIIADAIENGASAEAAMKEAKLGSGLYAFKGGVTEIQSIYERRKAEFVTAEKRSPTRDEWLELRTDAGREHLANELGRKPSRDEIAKALNDEKRKARQAVVGWDCVFTPQKSVSILWGLGDDELRRAIWECHEEAMRDVLTRMEDNYALARRGRGGTRLIDAEGLTFAQYQHYDNRTGDMNPHTHVVVSSRVLGSDGKWSSLRADALIQATVSLSCQYNAALTGKLKRKLGLRFEERTKGRGKEPVLEVVGVSDEMIKHFSRRADIMARTEELVKQYRETHGRDPSKATQIKLAQQATLDTREDKPLPKTLREMIGEWDERARQFLGDGRTAEQFVDDILYLSHNPDAARPYEAARIATEVGLELGGKAAVLAADESELTGAIERALDGCTFGPQTTRAAAADEVRTLLSPGHEDHLLDELTEAIAARERTEYDPQRIAEEVTEKVSRRRATWAETHIRAAVEDRLAVCDFATDDDHRAAVEQIVSAVRDQHSVLLTVDPDVVPQALARRNGESVFNAPASTSVRYSSEAVLAAEERLQTAAQDPTAEFLTRSAVAKAIAQVEEESRGRTLGRRRGKPRRLKAGQRRIVEHFCTSGARLAVAVGPAGTGKTTALRAVVRAWQNDGRTVVALSQQMSAARVLGEEIGVPARTIDSLITRARSGVDVGLARGTMILVDEAGMASTHNLDELQRIADEHGAVVRWIGDPAQLSAVESGGALRLLAADTKAPELTEVVRFANPEEAAATLDVRSGDAERAWEFYKNNDRVTSGMVDELREKILAAHLADTAAGKSSLMMAATVADVYALNGAAQAAHALRGTVKSDGPHAGLADGHKGYIGDILVTRKNNHRLRITGGSRARTPVDNGDLWRVNAVHQDGSLTVVGTTHRGRVTLPARYVRDHTELGYASTVHRAQGMTVKRAHLLMNATLGRALAYVGLSRGQEFNGIYVATDALPDPALDHAPDEPAAEHDVFMRVLAREDDNLTATEVMRAEQARISDPARTREMYDYATELLGRARAEYLLDRSLPVVLYTEARRSERYEELLDTITVADALGMDSAALVADIATHGGEDLGDSLINARDAAAVLRARADHLIGDYVQSTTVPPAAAAAVETLAYSPTSDTDALTTATAALSGEEVLSTTRRAGRFVALRDAELPAVPPVPSRYPGMDLELAEFAEGLRARLLGTGAERLADNRPTVPVTAEEKEAVLDSYAEAANPVERRAKIQRDYEYYVRELGHERGRWLLDRAFPIALVRQIERGRGYPALLDTIALADAHGLDTNALMGSLIDGTDHGRTLITARDAAAVLRARADRWIAEHAITSVAPTATASLVTLGYDDQGHAAELTDLTVAVNTGTDVLAAQPRPARWRALDDLAPPRGLRPIPPEFPGMDMAMADYADELRRLLLELPDDAADWRARAAQTAAVTERGEEADDDLEREFEPEFHAAAPETGFDTDRAAEEPEPEDEWAEFTAAGARPIELPYPELSRTERAMRIHAELTAARERVGRLFEQAMWRTHPHQLAIEPKIAEMRLRMDALRPLVLAVRDVQQQWEEAEFDAITAEDAYQTALHAHPEAADEEFIASVEEQIDALDDDPALRARLAEQLELYRTAAAEAAAGAVAAEIARTKQDAAAARAYADELREQIQAAQEALDAAAGGEPVPTEDEVHTWRGVADDLVHAELNAARAEAQRLEMLSFHATHQAANELQADTGVSHSQAVWELENRYQEAAAARAAAGTTVADEGEPEIGPESPRSPVEEAEQAVEAEADQDAAPAVDEAPADPAAAREQLMLEQMQAEPIRMRSDTELDLLIRTLRRTASRRDDPTAWQGFHAAQSRVEQVRADHARLAEQVEAIEAAQAAESVADQAADAAAQASAATRDARQTLAGISALRPGARREAQQLVEQRAAAEQRTQDAVEVARAAARVAAAAARDAGAPQPQWAALLARAADRATLAAEMEAAERDDARDEEIRERAAQRAARAARDLETALAERDRRTALSPVDAAAEHRIRAAHAPATGPRSAGPTAEQQAAAQAEAERHRQHDHGPEL</sequence>
<proteinExistence type="predicted"/>
<accession>A0A291RYT9</accession>
<dbReference type="PROSITE" id="PS00687">
    <property type="entry name" value="ALDEHYDE_DEHYDR_GLU"/>
    <property type="match status" value="1"/>
</dbReference>
<feature type="compositionally biased region" description="Basic and acidic residues" evidence="3">
    <location>
        <begin position="2118"/>
        <end position="2131"/>
    </location>
</feature>
<evidence type="ECO:0000313" key="5">
    <source>
        <dbReference type="EMBL" id="ATL72490.1"/>
    </source>
</evidence>
<dbReference type="EMBL" id="CP023779">
    <property type="protein sequence ID" value="ATL72490.1"/>
    <property type="molecule type" value="Genomic_DNA"/>
</dbReference>
<dbReference type="Gene3D" id="2.30.30.940">
    <property type="match status" value="1"/>
</dbReference>
<dbReference type="InterPro" id="IPR003593">
    <property type="entry name" value="AAA+_ATPase"/>
</dbReference>
<dbReference type="InterPro" id="IPR014862">
    <property type="entry name" value="TrwC"/>
</dbReference>
<evidence type="ECO:0000256" key="1">
    <source>
        <dbReference type="PROSITE-ProRule" id="PRU10007"/>
    </source>
</evidence>